<accession>A0A1E3PVY5</accession>
<dbReference type="PANTHER" id="PTHR32419">
    <property type="entry name" value="GLUTATHIONYL-HYDROQUINONE REDUCTASE"/>
    <property type="match status" value="1"/>
</dbReference>
<dbReference type="Proteomes" id="UP000094385">
    <property type="component" value="Unassembled WGS sequence"/>
</dbReference>
<dbReference type="InterPro" id="IPR016639">
    <property type="entry name" value="GST_Omega/GSH"/>
</dbReference>
<sequence>RGRRHGSYIDPNGWTYTGRDRQNRTIRCTASKYLRDLYLKADPNYNARFTVPVLWDKKKLTIVNSESSEIIRMPYFAFDAFRRPSPSRTEQTWPWFIPRASAARYRCNERLGLQYGK</sequence>
<organism evidence="1 2">
    <name type="scientific">Lipomyces starkeyi NRRL Y-11557</name>
    <dbReference type="NCBI Taxonomy" id="675824"/>
    <lineage>
        <taxon>Eukaryota</taxon>
        <taxon>Fungi</taxon>
        <taxon>Dikarya</taxon>
        <taxon>Ascomycota</taxon>
        <taxon>Saccharomycotina</taxon>
        <taxon>Lipomycetes</taxon>
        <taxon>Lipomycetales</taxon>
        <taxon>Lipomycetaceae</taxon>
        <taxon>Lipomyces</taxon>
    </lineage>
</organism>
<dbReference type="OrthoDB" id="2309723at2759"/>
<feature type="non-terminal residue" evidence="1">
    <location>
        <position position="1"/>
    </location>
</feature>
<reference evidence="1 2" key="1">
    <citation type="journal article" date="2016" name="Proc. Natl. Acad. Sci. U.S.A.">
        <title>Comparative genomics of biotechnologically important yeasts.</title>
        <authorList>
            <person name="Riley R."/>
            <person name="Haridas S."/>
            <person name="Wolfe K.H."/>
            <person name="Lopes M.R."/>
            <person name="Hittinger C.T."/>
            <person name="Goeker M."/>
            <person name="Salamov A.A."/>
            <person name="Wisecaver J.H."/>
            <person name="Long T.M."/>
            <person name="Calvey C.H."/>
            <person name="Aerts A.L."/>
            <person name="Barry K.W."/>
            <person name="Choi C."/>
            <person name="Clum A."/>
            <person name="Coughlan A.Y."/>
            <person name="Deshpande S."/>
            <person name="Douglass A.P."/>
            <person name="Hanson S.J."/>
            <person name="Klenk H.-P."/>
            <person name="LaButti K.M."/>
            <person name="Lapidus A."/>
            <person name="Lindquist E.A."/>
            <person name="Lipzen A.M."/>
            <person name="Meier-Kolthoff J.P."/>
            <person name="Ohm R.A."/>
            <person name="Otillar R.P."/>
            <person name="Pangilinan J.L."/>
            <person name="Peng Y."/>
            <person name="Rokas A."/>
            <person name="Rosa C.A."/>
            <person name="Scheuner C."/>
            <person name="Sibirny A.A."/>
            <person name="Slot J.C."/>
            <person name="Stielow J.B."/>
            <person name="Sun H."/>
            <person name="Kurtzman C.P."/>
            <person name="Blackwell M."/>
            <person name="Grigoriev I.V."/>
            <person name="Jeffries T.W."/>
        </authorList>
    </citation>
    <scope>NUCLEOTIDE SEQUENCE [LARGE SCALE GENOMIC DNA]</scope>
    <source>
        <strain evidence="1 2">NRRL Y-11557</strain>
    </source>
</reference>
<keyword evidence="2" id="KW-1185">Reference proteome</keyword>
<dbReference type="GO" id="GO:0004364">
    <property type="term" value="F:glutathione transferase activity"/>
    <property type="evidence" value="ECO:0007669"/>
    <property type="project" value="InterPro"/>
</dbReference>
<dbReference type="AlphaFoldDB" id="A0A1E3PVY5"/>
<dbReference type="STRING" id="675824.A0A1E3PVY5"/>
<name>A0A1E3PVY5_LIPST</name>
<evidence type="ECO:0000313" key="1">
    <source>
        <dbReference type="EMBL" id="ODQ68987.1"/>
    </source>
</evidence>
<dbReference type="GO" id="GO:0005737">
    <property type="term" value="C:cytoplasm"/>
    <property type="evidence" value="ECO:0007669"/>
    <property type="project" value="TreeGrafter"/>
</dbReference>
<evidence type="ECO:0000313" key="2">
    <source>
        <dbReference type="Proteomes" id="UP000094385"/>
    </source>
</evidence>
<dbReference type="PANTHER" id="PTHR32419:SF6">
    <property type="entry name" value="GLUTATHIONE S-TRANSFERASE OMEGA-LIKE 1-RELATED"/>
    <property type="match status" value="1"/>
</dbReference>
<dbReference type="EMBL" id="KV454306">
    <property type="protein sequence ID" value="ODQ68987.1"/>
    <property type="molecule type" value="Genomic_DNA"/>
</dbReference>
<gene>
    <name evidence="1" type="ORF">LIPSTDRAFT_334905</name>
</gene>
<proteinExistence type="predicted"/>
<protein>
    <submittedName>
        <fullName evidence="1">Uncharacterized protein</fullName>
    </submittedName>
</protein>
<dbReference type="Gene3D" id="3.40.30.10">
    <property type="entry name" value="Glutaredoxin"/>
    <property type="match status" value="1"/>
</dbReference>